<sequence>MENHQILIIGTVISSSLTSPLTANERFDSQWLKTHHDNDYENVGLEQTLWTRCAKLPLKAESPQAAWSSTAPGELLPLQVRASSAVMNDHSVTPDF</sequence>
<gene>
    <name evidence="1" type="primary">ABSGL_12779.1 scaffold 13517</name>
</gene>
<name>A0A168RMK4_ABSGL</name>
<dbReference type="EMBL" id="LT554730">
    <property type="protein sequence ID" value="SAM07140.1"/>
    <property type="molecule type" value="Genomic_DNA"/>
</dbReference>
<accession>A0A168RMK4</accession>
<evidence type="ECO:0000313" key="2">
    <source>
        <dbReference type="Proteomes" id="UP000078561"/>
    </source>
</evidence>
<dbReference type="InParanoid" id="A0A168RMK4"/>
<dbReference type="AlphaFoldDB" id="A0A168RMK4"/>
<protein>
    <submittedName>
        <fullName evidence="1">Uncharacterized protein</fullName>
    </submittedName>
</protein>
<proteinExistence type="predicted"/>
<keyword evidence="2" id="KW-1185">Reference proteome</keyword>
<evidence type="ECO:0000313" key="1">
    <source>
        <dbReference type="EMBL" id="SAM07140.1"/>
    </source>
</evidence>
<dbReference type="Proteomes" id="UP000078561">
    <property type="component" value="Unassembled WGS sequence"/>
</dbReference>
<reference evidence="1" key="1">
    <citation type="submission" date="2016-04" db="EMBL/GenBank/DDBJ databases">
        <authorList>
            <person name="Evans L.H."/>
            <person name="Alamgir A."/>
            <person name="Owens N."/>
            <person name="Weber N.D."/>
            <person name="Virtaneva K."/>
            <person name="Barbian K."/>
            <person name="Babar A."/>
            <person name="Rosenke K."/>
        </authorList>
    </citation>
    <scope>NUCLEOTIDE SEQUENCE [LARGE SCALE GENOMIC DNA]</scope>
    <source>
        <strain evidence="1">CBS 101.48</strain>
    </source>
</reference>
<organism evidence="1">
    <name type="scientific">Absidia glauca</name>
    <name type="common">Pin mould</name>
    <dbReference type="NCBI Taxonomy" id="4829"/>
    <lineage>
        <taxon>Eukaryota</taxon>
        <taxon>Fungi</taxon>
        <taxon>Fungi incertae sedis</taxon>
        <taxon>Mucoromycota</taxon>
        <taxon>Mucoromycotina</taxon>
        <taxon>Mucoromycetes</taxon>
        <taxon>Mucorales</taxon>
        <taxon>Cunninghamellaceae</taxon>
        <taxon>Absidia</taxon>
    </lineage>
</organism>